<evidence type="ECO:0000256" key="1">
    <source>
        <dbReference type="ARBA" id="ARBA00022491"/>
    </source>
</evidence>
<dbReference type="PANTHER" id="PTHR30204">
    <property type="entry name" value="REDOX-CYCLING DRUG-SENSING TRANSCRIPTIONAL ACTIVATOR SOXR"/>
    <property type="match status" value="1"/>
</dbReference>
<dbReference type="Proteomes" id="UP000051330">
    <property type="component" value="Unassembled WGS sequence"/>
</dbReference>
<protein>
    <recommendedName>
        <fullName evidence="5">HTH merR-type domain-containing protein</fullName>
    </recommendedName>
</protein>
<evidence type="ECO:0000256" key="2">
    <source>
        <dbReference type="ARBA" id="ARBA00023015"/>
    </source>
</evidence>
<dbReference type="InterPro" id="IPR047057">
    <property type="entry name" value="MerR_fam"/>
</dbReference>
<dbReference type="CDD" id="cd00592">
    <property type="entry name" value="HTH_MerR-like"/>
    <property type="match status" value="1"/>
</dbReference>
<dbReference type="PROSITE" id="PS50937">
    <property type="entry name" value="HTH_MERR_2"/>
    <property type="match status" value="1"/>
</dbReference>
<evidence type="ECO:0000313" key="7">
    <source>
        <dbReference type="Proteomes" id="UP000051330"/>
    </source>
</evidence>
<dbReference type="OrthoDB" id="9806513at2"/>
<name>A0A0R1N3G3_9LACO</name>
<evidence type="ECO:0000259" key="5">
    <source>
        <dbReference type="PROSITE" id="PS50937"/>
    </source>
</evidence>
<organism evidence="6 7">
    <name type="scientific">Schleiferilactobacillus perolens DSM 12744</name>
    <dbReference type="NCBI Taxonomy" id="1423792"/>
    <lineage>
        <taxon>Bacteria</taxon>
        <taxon>Bacillati</taxon>
        <taxon>Bacillota</taxon>
        <taxon>Bacilli</taxon>
        <taxon>Lactobacillales</taxon>
        <taxon>Lactobacillaceae</taxon>
        <taxon>Schleiferilactobacillus</taxon>
    </lineage>
</organism>
<comment type="caution">
    <text evidence="6">The sequence shown here is derived from an EMBL/GenBank/DDBJ whole genome shotgun (WGS) entry which is preliminary data.</text>
</comment>
<evidence type="ECO:0000256" key="3">
    <source>
        <dbReference type="ARBA" id="ARBA00023125"/>
    </source>
</evidence>
<keyword evidence="2" id="KW-0805">Transcription regulation</keyword>
<dbReference type="GO" id="GO:0003677">
    <property type="term" value="F:DNA binding"/>
    <property type="evidence" value="ECO:0007669"/>
    <property type="project" value="UniProtKB-KW"/>
</dbReference>
<dbReference type="Pfam" id="PF13411">
    <property type="entry name" value="MerR_1"/>
    <property type="match status" value="1"/>
</dbReference>
<evidence type="ECO:0000256" key="4">
    <source>
        <dbReference type="ARBA" id="ARBA00023163"/>
    </source>
</evidence>
<keyword evidence="4" id="KW-0804">Transcription</keyword>
<dbReference type="SUPFAM" id="SSF46955">
    <property type="entry name" value="Putative DNA-binding domain"/>
    <property type="match status" value="1"/>
</dbReference>
<keyword evidence="3" id="KW-0238">DNA-binding</keyword>
<dbReference type="InterPro" id="IPR000551">
    <property type="entry name" value="MerR-type_HTH_dom"/>
</dbReference>
<dbReference type="GO" id="GO:0003700">
    <property type="term" value="F:DNA-binding transcription factor activity"/>
    <property type="evidence" value="ECO:0007669"/>
    <property type="project" value="InterPro"/>
</dbReference>
<keyword evidence="1" id="KW-0678">Repressor</keyword>
<feature type="domain" description="HTH merR-type" evidence="5">
    <location>
        <begin position="1"/>
        <end position="67"/>
    </location>
</feature>
<keyword evidence="7" id="KW-1185">Reference proteome</keyword>
<reference evidence="6 7" key="1">
    <citation type="journal article" date="2015" name="Genome Announc.">
        <title>Expanding the biotechnology potential of lactobacilli through comparative genomics of 213 strains and associated genera.</title>
        <authorList>
            <person name="Sun Z."/>
            <person name="Harris H.M."/>
            <person name="McCann A."/>
            <person name="Guo C."/>
            <person name="Argimon S."/>
            <person name="Zhang W."/>
            <person name="Yang X."/>
            <person name="Jeffery I.B."/>
            <person name="Cooney J.C."/>
            <person name="Kagawa T.F."/>
            <person name="Liu W."/>
            <person name="Song Y."/>
            <person name="Salvetti E."/>
            <person name="Wrobel A."/>
            <person name="Rasinkangas P."/>
            <person name="Parkhill J."/>
            <person name="Rea M.C."/>
            <person name="O'Sullivan O."/>
            <person name="Ritari J."/>
            <person name="Douillard F.P."/>
            <person name="Paul Ross R."/>
            <person name="Yang R."/>
            <person name="Briner A.E."/>
            <person name="Felis G.E."/>
            <person name="de Vos W.M."/>
            <person name="Barrangou R."/>
            <person name="Klaenhammer T.R."/>
            <person name="Caufield P.W."/>
            <person name="Cui Y."/>
            <person name="Zhang H."/>
            <person name="O'Toole P.W."/>
        </authorList>
    </citation>
    <scope>NUCLEOTIDE SEQUENCE [LARGE SCALE GENOMIC DNA]</scope>
    <source>
        <strain evidence="6 7">DSM 12744</strain>
    </source>
</reference>
<accession>A0A0R1N3G3</accession>
<dbReference type="InterPro" id="IPR009061">
    <property type="entry name" value="DNA-bd_dom_put_sf"/>
</dbReference>
<dbReference type="RefSeq" id="WP_057817693.1">
    <property type="nucleotide sequence ID" value="NZ_AZEC01000001.1"/>
</dbReference>
<dbReference type="PANTHER" id="PTHR30204:SF69">
    <property type="entry name" value="MERR-FAMILY TRANSCRIPTIONAL REGULATOR"/>
    <property type="match status" value="1"/>
</dbReference>
<dbReference type="Gene3D" id="1.10.1660.10">
    <property type="match status" value="1"/>
</dbReference>
<dbReference type="STRING" id="1423792.FD09_GL000392"/>
<evidence type="ECO:0000313" key="6">
    <source>
        <dbReference type="EMBL" id="KRL14733.1"/>
    </source>
</evidence>
<dbReference type="EMBL" id="AZEC01000001">
    <property type="protein sequence ID" value="KRL14733.1"/>
    <property type="molecule type" value="Genomic_DNA"/>
</dbReference>
<dbReference type="AlphaFoldDB" id="A0A0R1N3G3"/>
<sequence>MLIGEFIQKYQTTKDTVRFYVAEGLLTPARHGRNYWYSEADGSDFEQIKALQEMGFSIASIQQIREQHDKHCGTTEQWRYNLSLIDRELTGITQREEELAHRRASLEDLKSQLMTRLGESQ</sequence>
<dbReference type="PATRIC" id="fig|1423792.3.peg.394"/>
<dbReference type="SMART" id="SM00422">
    <property type="entry name" value="HTH_MERR"/>
    <property type="match status" value="1"/>
</dbReference>
<proteinExistence type="predicted"/>
<gene>
    <name evidence="6" type="ORF">FD09_GL000392</name>
</gene>